<keyword evidence="2" id="KW-1185">Reference proteome</keyword>
<dbReference type="InParanoid" id="A0A067RU78"/>
<protein>
    <submittedName>
        <fullName evidence="1">Uncharacterized protein</fullName>
    </submittedName>
</protein>
<proteinExistence type="predicted"/>
<evidence type="ECO:0000313" key="2">
    <source>
        <dbReference type="Proteomes" id="UP000027135"/>
    </source>
</evidence>
<gene>
    <name evidence="1" type="ORF">L798_04316</name>
</gene>
<dbReference type="EMBL" id="KK852415">
    <property type="protein sequence ID" value="KDR24365.1"/>
    <property type="molecule type" value="Genomic_DNA"/>
</dbReference>
<organism evidence="1 2">
    <name type="scientific">Zootermopsis nevadensis</name>
    <name type="common">Dampwood termite</name>
    <dbReference type="NCBI Taxonomy" id="136037"/>
    <lineage>
        <taxon>Eukaryota</taxon>
        <taxon>Metazoa</taxon>
        <taxon>Ecdysozoa</taxon>
        <taxon>Arthropoda</taxon>
        <taxon>Hexapoda</taxon>
        <taxon>Insecta</taxon>
        <taxon>Pterygota</taxon>
        <taxon>Neoptera</taxon>
        <taxon>Polyneoptera</taxon>
        <taxon>Dictyoptera</taxon>
        <taxon>Blattodea</taxon>
        <taxon>Blattoidea</taxon>
        <taxon>Termitoidae</taxon>
        <taxon>Termopsidae</taxon>
        <taxon>Zootermopsis</taxon>
    </lineage>
</organism>
<sequence>MMLRGDTSRLTAKEGEEIPDVPDLFAWRGFFLSLSDEEFIKKFWKILSTDSTMDNMRKDLHEDPKFKEWQEKFNKYLQEIIESDNSKSYEDIFTELGGLEMPNSTDYSDKLENLIKQVVDEKLRTLPEETKEEIFRKWDDRVKSFPII</sequence>
<name>A0A067RU78_ZOONE</name>
<accession>A0A067RU78</accession>
<dbReference type="AlphaFoldDB" id="A0A067RU78"/>
<evidence type="ECO:0000313" key="1">
    <source>
        <dbReference type="EMBL" id="KDR24365.1"/>
    </source>
</evidence>
<dbReference type="Proteomes" id="UP000027135">
    <property type="component" value="Unassembled WGS sequence"/>
</dbReference>
<reference evidence="1 2" key="1">
    <citation type="journal article" date="2014" name="Nat. Commun.">
        <title>Molecular traces of alternative social organization in a termite genome.</title>
        <authorList>
            <person name="Terrapon N."/>
            <person name="Li C."/>
            <person name="Robertson H.M."/>
            <person name="Ji L."/>
            <person name="Meng X."/>
            <person name="Booth W."/>
            <person name="Chen Z."/>
            <person name="Childers C.P."/>
            <person name="Glastad K.M."/>
            <person name="Gokhale K."/>
            <person name="Gowin J."/>
            <person name="Gronenberg W."/>
            <person name="Hermansen R.A."/>
            <person name="Hu H."/>
            <person name="Hunt B.G."/>
            <person name="Huylmans A.K."/>
            <person name="Khalil S.M."/>
            <person name="Mitchell R.D."/>
            <person name="Munoz-Torres M.C."/>
            <person name="Mustard J.A."/>
            <person name="Pan H."/>
            <person name="Reese J.T."/>
            <person name="Scharf M.E."/>
            <person name="Sun F."/>
            <person name="Vogel H."/>
            <person name="Xiao J."/>
            <person name="Yang W."/>
            <person name="Yang Z."/>
            <person name="Yang Z."/>
            <person name="Zhou J."/>
            <person name="Zhu J."/>
            <person name="Brent C.S."/>
            <person name="Elsik C.G."/>
            <person name="Goodisman M.A."/>
            <person name="Liberles D.A."/>
            <person name="Roe R.M."/>
            <person name="Vargo E.L."/>
            <person name="Vilcinskas A."/>
            <person name="Wang J."/>
            <person name="Bornberg-Bauer E."/>
            <person name="Korb J."/>
            <person name="Zhang G."/>
            <person name="Liebig J."/>
        </authorList>
    </citation>
    <scope>NUCLEOTIDE SEQUENCE [LARGE SCALE GENOMIC DNA]</scope>
    <source>
        <tissue evidence="1">Whole organism</tissue>
    </source>
</reference>